<dbReference type="GO" id="GO:0043998">
    <property type="term" value="F:histone H2A acetyltransferase activity"/>
    <property type="evidence" value="ECO:0007669"/>
    <property type="project" value="InterPro"/>
</dbReference>
<dbReference type="AlphaFoldDB" id="A0A9P3LB35"/>
<dbReference type="PANTHER" id="PTHR20531:SF1">
    <property type="entry name" value="N-ALPHA-ACETYLTRANSFERASE 40"/>
    <property type="match status" value="1"/>
</dbReference>
<proteinExistence type="inferred from homology"/>
<evidence type="ECO:0000256" key="3">
    <source>
        <dbReference type="ARBA" id="ARBA00008870"/>
    </source>
</evidence>
<evidence type="ECO:0000256" key="9">
    <source>
        <dbReference type="ARBA" id="ARBA00023315"/>
    </source>
</evidence>
<evidence type="ECO:0000256" key="1">
    <source>
        <dbReference type="ARBA" id="ARBA00004123"/>
    </source>
</evidence>
<keyword evidence="6" id="KW-0963">Cytoplasm</keyword>
<dbReference type="EC" id="2.3.1.257" evidence="4"/>
<feature type="domain" description="N-acetyltransferase" evidence="12">
    <location>
        <begin position="1"/>
        <end position="148"/>
    </location>
</feature>
<dbReference type="InterPro" id="IPR016181">
    <property type="entry name" value="Acyl_CoA_acyltransferase"/>
</dbReference>
<reference evidence="13 14" key="1">
    <citation type="submission" date="2021-08" db="EMBL/GenBank/DDBJ databases">
        <title>Draft Genome Sequence of Phanerochaete sordida strain YK-624.</title>
        <authorList>
            <person name="Mori T."/>
            <person name="Dohra H."/>
            <person name="Suzuki T."/>
            <person name="Kawagishi H."/>
            <person name="Hirai H."/>
        </authorList>
    </citation>
    <scope>NUCLEOTIDE SEQUENCE [LARGE SCALE GENOMIC DNA]</scope>
    <source>
        <strain evidence="13 14">YK-624</strain>
    </source>
</reference>
<dbReference type="CDD" id="cd04301">
    <property type="entry name" value="NAT_SF"/>
    <property type="match status" value="1"/>
</dbReference>
<gene>
    <name evidence="13" type="ORF">PsYK624_036660</name>
</gene>
<name>A0A9P3LB35_9APHY</name>
<evidence type="ECO:0000256" key="6">
    <source>
        <dbReference type="ARBA" id="ARBA00022490"/>
    </source>
</evidence>
<comment type="catalytic activity">
    <reaction evidence="10">
        <text>N-terminal L-seryl-[histone H2A] + acetyl-CoA = N-terminal N(alpha)-acetyl-L-seryl-[histone H2A] + CoA + H(+)</text>
        <dbReference type="Rhea" id="RHEA:50600"/>
        <dbReference type="Rhea" id="RHEA-COMP:12742"/>
        <dbReference type="Rhea" id="RHEA-COMP:12744"/>
        <dbReference type="ChEBI" id="CHEBI:15378"/>
        <dbReference type="ChEBI" id="CHEBI:57287"/>
        <dbReference type="ChEBI" id="CHEBI:57288"/>
        <dbReference type="ChEBI" id="CHEBI:64738"/>
        <dbReference type="ChEBI" id="CHEBI:83690"/>
        <dbReference type="EC" id="2.3.1.257"/>
    </reaction>
</comment>
<evidence type="ECO:0000256" key="5">
    <source>
        <dbReference type="ARBA" id="ARBA00015043"/>
    </source>
</evidence>
<dbReference type="Gene3D" id="3.40.630.30">
    <property type="match status" value="1"/>
</dbReference>
<dbReference type="GO" id="GO:0005737">
    <property type="term" value="C:cytoplasm"/>
    <property type="evidence" value="ECO:0007669"/>
    <property type="project" value="UniProtKB-SubCell"/>
</dbReference>
<dbReference type="PANTHER" id="PTHR20531">
    <property type="entry name" value="N-ALPHA-ACETYLTRANSFERASE 40"/>
    <property type="match status" value="1"/>
</dbReference>
<dbReference type="EMBL" id="BPQB01000007">
    <property type="protein sequence ID" value="GJE87583.1"/>
    <property type="molecule type" value="Genomic_DNA"/>
</dbReference>
<dbReference type="SUPFAM" id="SSF55729">
    <property type="entry name" value="Acyl-CoA N-acyltransferases (Nat)"/>
    <property type="match status" value="1"/>
</dbReference>
<dbReference type="InterPro" id="IPR000182">
    <property type="entry name" value="GNAT_dom"/>
</dbReference>
<evidence type="ECO:0000256" key="2">
    <source>
        <dbReference type="ARBA" id="ARBA00004496"/>
    </source>
</evidence>
<dbReference type="InterPro" id="IPR039949">
    <property type="entry name" value="NAA40"/>
</dbReference>
<keyword evidence="7" id="KW-0808">Transferase</keyword>
<comment type="caution">
    <text evidence="13">The sequence shown here is derived from an EMBL/GenBank/DDBJ whole genome shotgun (WGS) entry which is preliminary data.</text>
</comment>
<evidence type="ECO:0000259" key="12">
    <source>
        <dbReference type="PROSITE" id="PS51186"/>
    </source>
</evidence>
<protein>
    <recommendedName>
        <fullName evidence="5">N-alpha-acetyltransferase 40</fullName>
        <ecNumber evidence="4">2.3.1.257</ecNumber>
    </recommendedName>
</protein>
<comment type="catalytic activity">
    <reaction evidence="11">
        <text>N-terminal L-seryl-[histone H4] + acetyl-CoA = N-terminal N(alpha)-acetyl-L-seryl-[histone H4] + CoA + H(+)</text>
        <dbReference type="Rhea" id="RHEA:50596"/>
        <dbReference type="Rhea" id="RHEA-COMP:12740"/>
        <dbReference type="Rhea" id="RHEA-COMP:12743"/>
        <dbReference type="ChEBI" id="CHEBI:15378"/>
        <dbReference type="ChEBI" id="CHEBI:57287"/>
        <dbReference type="ChEBI" id="CHEBI:57288"/>
        <dbReference type="ChEBI" id="CHEBI:64738"/>
        <dbReference type="ChEBI" id="CHEBI:83690"/>
        <dbReference type="EC" id="2.3.1.257"/>
    </reaction>
</comment>
<dbReference type="Proteomes" id="UP000703269">
    <property type="component" value="Unassembled WGS sequence"/>
</dbReference>
<dbReference type="Pfam" id="PF00583">
    <property type="entry name" value="Acetyltransf_1"/>
    <property type="match status" value="1"/>
</dbReference>
<comment type="similarity">
    <text evidence="3">Belongs to the acetyltransferase family. NAA40 subfamily.</text>
</comment>
<dbReference type="OrthoDB" id="424551at2759"/>
<keyword evidence="9" id="KW-0012">Acyltransferase</keyword>
<dbReference type="GO" id="GO:0005634">
    <property type="term" value="C:nucleus"/>
    <property type="evidence" value="ECO:0007669"/>
    <property type="project" value="UniProtKB-SubCell"/>
</dbReference>
<evidence type="ECO:0000313" key="14">
    <source>
        <dbReference type="Proteomes" id="UP000703269"/>
    </source>
</evidence>
<keyword evidence="14" id="KW-1185">Reference proteome</keyword>
<sequence>MSAMASRSSMGWDEDEKQKELFHTDSRFIVLSAVPAESDPPQPEEQEPEHVVGFSMFRFDYEEGEKLLYCYEVQLDTSSRRLGLGKFLMDELIHIGSTWNMEKVMLTVLKANSDAVRFYREIGFTLDPSSPDYVGENEEHDPEDAECDYEIMSVVL</sequence>
<evidence type="ECO:0000256" key="8">
    <source>
        <dbReference type="ARBA" id="ARBA00023242"/>
    </source>
</evidence>
<evidence type="ECO:0000256" key="7">
    <source>
        <dbReference type="ARBA" id="ARBA00022679"/>
    </source>
</evidence>
<dbReference type="PROSITE" id="PS51186">
    <property type="entry name" value="GNAT"/>
    <property type="match status" value="1"/>
</dbReference>
<evidence type="ECO:0000256" key="11">
    <source>
        <dbReference type="ARBA" id="ARBA00049524"/>
    </source>
</evidence>
<evidence type="ECO:0000313" key="13">
    <source>
        <dbReference type="EMBL" id="GJE87583.1"/>
    </source>
</evidence>
<dbReference type="GO" id="GO:1990189">
    <property type="term" value="F:protein N-terminal-serine acetyltransferase activity"/>
    <property type="evidence" value="ECO:0007669"/>
    <property type="project" value="UniProtKB-EC"/>
</dbReference>
<keyword evidence="8" id="KW-0539">Nucleus</keyword>
<accession>A0A9P3LB35</accession>
<evidence type="ECO:0000256" key="4">
    <source>
        <dbReference type="ARBA" id="ARBA00012950"/>
    </source>
</evidence>
<organism evidence="13 14">
    <name type="scientific">Phanerochaete sordida</name>
    <dbReference type="NCBI Taxonomy" id="48140"/>
    <lineage>
        <taxon>Eukaryota</taxon>
        <taxon>Fungi</taxon>
        <taxon>Dikarya</taxon>
        <taxon>Basidiomycota</taxon>
        <taxon>Agaricomycotina</taxon>
        <taxon>Agaricomycetes</taxon>
        <taxon>Polyporales</taxon>
        <taxon>Phanerochaetaceae</taxon>
        <taxon>Phanerochaete</taxon>
    </lineage>
</organism>
<evidence type="ECO:0000256" key="10">
    <source>
        <dbReference type="ARBA" id="ARBA00047821"/>
    </source>
</evidence>
<dbReference type="GO" id="GO:0010485">
    <property type="term" value="F:histone H4 acetyltransferase activity"/>
    <property type="evidence" value="ECO:0007669"/>
    <property type="project" value="InterPro"/>
</dbReference>
<comment type="subcellular location">
    <subcellularLocation>
        <location evidence="2">Cytoplasm</location>
    </subcellularLocation>
    <subcellularLocation>
        <location evidence="1">Nucleus</location>
    </subcellularLocation>
</comment>